<dbReference type="STRING" id="1314785.A0A165BQA8"/>
<dbReference type="AlphaFoldDB" id="A0A165BQA8"/>
<protein>
    <submittedName>
        <fullName evidence="2">Uncharacterized protein</fullName>
    </submittedName>
</protein>
<gene>
    <name evidence="2" type="ORF">LAESUDRAFT_477694</name>
</gene>
<dbReference type="OrthoDB" id="2804229at2759"/>
<organism evidence="2 3">
    <name type="scientific">Laetiporus sulphureus 93-53</name>
    <dbReference type="NCBI Taxonomy" id="1314785"/>
    <lineage>
        <taxon>Eukaryota</taxon>
        <taxon>Fungi</taxon>
        <taxon>Dikarya</taxon>
        <taxon>Basidiomycota</taxon>
        <taxon>Agaricomycotina</taxon>
        <taxon>Agaricomycetes</taxon>
        <taxon>Polyporales</taxon>
        <taxon>Laetiporus</taxon>
    </lineage>
</organism>
<dbReference type="GeneID" id="63819651"/>
<dbReference type="InParanoid" id="A0A165BQA8"/>
<feature type="region of interest" description="Disordered" evidence="1">
    <location>
        <begin position="499"/>
        <end position="636"/>
    </location>
</feature>
<feature type="compositionally biased region" description="Basic and acidic residues" evidence="1">
    <location>
        <begin position="568"/>
        <end position="578"/>
    </location>
</feature>
<accession>A0A165BQA8</accession>
<dbReference type="Proteomes" id="UP000076871">
    <property type="component" value="Unassembled WGS sequence"/>
</dbReference>
<name>A0A165BQA8_9APHY</name>
<feature type="compositionally biased region" description="Polar residues" evidence="1">
    <location>
        <begin position="234"/>
        <end position="250"/>
    </location>
</feature>
<feature type="compositionally biased region" description="Polar residues" evidence="1">
    <location>
        <begin position="164"/>
        <end position="174"/>
    </location>
</feature>
<proteinExistence type="predicted"/>
<feature type="region of interest" description="Disordered" evidence="1">
    <location>
        <begin position="442"/>
        <end position="465"/>
    </location>
</feature>
<keyword evidence="3" id="KW-1185">Reference proteome</keyword>
<feature type="compositionally biased region" description="Polar residues" evidence="1">
    <location>
        <begin position="202"/>
        <end position="227"/>
    </location>
</feature>
<dbReference type="RefSeq" id="XP_040759200.1">
    <property type="nucleotide sequence ID" value="XM_040902620.1"/>
</dbReference>
<feature type="compositionally biased region" description="Polar residues" evidence="1">
    <location>
        <begin position="320"/>
        <end position="335"/>
    </location>
</feature>
<evidence type="ECO:0000313" key="3">
    <source>
        <dbReference type="Proteomes" id="UP000076871"/>
    </source>
</evidence>
<feature type="region of interest" description="Disordered" evidence="1">
    <location>
        <begin position="96"/>
        <end position="335"/>
    </location>
</feature>
<evidence type="ECO:0000313" key="2">
    <source>
        <dbReference type="EMBL" id="KZT01460.1"/>
    </source>
</evidence>
<feature type="compositionally biased region" description="Acidic residues" evidence="1">
    <location>
        <begin position="512"/>
        <end position="521"/>
    </location>
</feature>
<feature type="compositionally biased region" description="Basic and acidic residues" evidence="1">
    <location>
        <begin position="177"/>
        <end position="196"/>
    </location>
</feature>
<evidence type="ECO:0000256" key="1">
    <source>
        <dbReference type="SAM" id="MobiDB-lite"/>
    </source>
</evidence>
<reference evidence="2 3" key="1">
    <citation type="journal article" date="2016" name="Mol. Biol. Evol.">
        <title>Comparative Genomics of Early-Diverging Mushroom-Forming Fungi Provides Insights into the Origins of Lignocellulose Decay Capabilities.</title>
        <authorList>
            <person name="Nagy L.G."/>
            <person name="Riley R."/>
            <person name="Tritt A."/>
            <person name="Adam C."/>
            <person name="Daum C."/>
            <person name="Floudas D."/>
            <person name="Sun H."/>
            <person name="Yadav J.S."/>
            <person name="Pangilinan J."/>
            <person name="Larsson K.H."/>
            <person name="Matsuura K."/>
            <person name="Barry K."/>
            <person name="Labutti K."/>
            <person name="Kuo R."/>
            <person name="Ohm R.A."/>
            <person name="Bhattacharya S.S."/>
            <person name="Shirouzu T."/>
            <person name="Yoshinaga Y."/>
            <person name="Martin F.M."/>
            <person name="Grigoriev I.V."/>
            <person name="Hibbett D.S."/>
        </authorList>
    </citation>
    <scope>NUCLEOTIDE SEQUENCE [LARGE SCALE GENOMIC DNA]</scope>
    <source>
        <strain evidence="2 3">93-53</strain>
    </source>
</reference>
<dbReference type="EMBL" id="KV427664">
    <property type="protein sequence ID" value="KZT01460.1"/>
    <property type="molecule type" value="Genomic_DNA"/>
</dbReference>
<feature type="compositionally biased region" description="Acidic residues" evidence="1">
    <location>
        <begin position="579"/>
        <end position="589"/>
    </location>
</feature>
<feature type="compositionally biased region" description="Low complexity" evidence="1">
    <location>
        <begin position="453"/>
        <end position="464"/>
    </location>
</feature>
<sequence length="636" mass="69603">MFDLPRRVAMQMRRVTSIRIMMQAAGKVLQVNWPLGRLRRTVSIILRTLTKWSHLRLPGKRQILTSVRTRRHRQRMIMQRGKLYLHSLSVPIDLHPTRLSSETSRAVKRGRSSENQENGTVASRDRGKKQVMESAIAESSQEIVEHRPLKRQRIGSVLPPRITRSMTVKDTASTIARHLDESLSPRSEKDKGKQKEEEGDNVSETPSTNQKPTNGSDGTFPGAQQESTSRDTSRASSIAPTAPINDSSALPASPTAPHTLMHSHHLRRSVPPLERSPTRGFVHIHGLPASSGSSPLEKPKRRSPSMPPPSSSQISAEPGPSQQATQLSSSSPVTRSNCRFHRISIPHEEDGPRVFFAVPGCSLGDAELMEEEDIEDHGPLLINSRVRLEDDLEALDLDPNLVGVLRQLVGVDLLREQEVFYITEPGESIRYKHKAKSFASQSKLSGHSRKSIGSRSFSAAGSSGPPVISGNVSVGSLPSPAASVSTSISGKIKSRLSAAGSVATTESITDSELSDLSEDEEAATKRPNDHRDSDIFAKGEVEKGESPLKASTSTPIRTYAGRRRRHHTTDDSAEKLGEDAAEDSPEEEHVDAGKQKNNRRSSKRSRDDEANESQAGSGGIPLKKQRVRGKASTDDN</sequence>
<feature type="compositionally biased region" description="Basic and acidic residues" evidence="1">
    <location>
        <begin position="522"/>
        <end position="546"/>
    </location>
</feature>